<dbReference type="Proteomes" id="UP000193529">
    <property type="component" value="Unassembled WGS sequence"/>
</dbReference>
<evidence type="ECO:0000313" key="1">
    <source>
        <dbReference type="EMBL" id="ORW17944.1"/>
    </source>
</evidence>
<accession>A0A1X1Z3U2</accession>
<keyword evidence="2" id="KW-1185">Reference proteome</keyword>
<protein>
    <submittedName>
        <fullName evidence="1">Uncharacterized protein</fullName>
    </submittedName>
</protein>
<dbReference type="AlphaFoldDB" id="A0A1X1Z3U2"/>
<name>A0A1X1Z3U2_9MYCO</name>
<reference evidence="1 2" key="1">
    <citation type="submission" date="2016-01" db="EMBL/GenBank/DDBJ databases">
        <title>The new phylogeny of the genus Mycobacterium.</title>
        <authorList>
            <person name="Tarcisio F."/>
            <person name="Conor M."/>
            <person name="Antonella G."/>
            <person name="Elisabetta G."/>
            <person name="Giulia F.S."/>
            <person name="Sara T."/>
            <person name="Anna F."/>
            <person name="Clotilde B."/>
            <person name="Roberto B."/>
            <person name="Veronica D.S."/>
            <person name="Fabio R."/>
            <person name="Monica P."/>
            <person name="Olivier J."/>
            <person name="Enrico T."/>
            <person name="Nicola S."/>
        </authorList>
    </citation>
    <scope>NUCLEOTIDE SEQUENCE [LARGE SCALE GENOMIC DNA]</scope>
    <source>
        <strain evidence="1 2">DSM 44572</strain>
    </source>
</reference>
<evidence type="ECO:0000313" key="2">
    <source>
        <dbReference type="Proteomes" id="UP000193529"/>
    </source>
</evidence>
<dbReference type="OrthoDB" id="4734808at2"/>
<gene>
    <name evidence="1" type="ORF">AWC19_19915</name>
</gene>
<dbReference type="EMBL" id="LQPJ01000142">
    <property type="protein sequence ID" value="ORW17944.1"/>
    <property type="molecule type" value="Genomic_DNA"/>
</dbReference>
<comment type="caution">
    <text evidence="1">The sequence shown here is derived from an EMBL/GenBank/DDBJ whole genome shotgun (WGS) entry which is preliminary data.</text>
</comment>
<dbReference type="STRING" id="153971.AWC19_19915"/>
<dbReference type="RefSeq" id="WP_085080861.1">
    <property type="nucleotide sequence ID" value="NZ_JACKRZ010000225.1"/>
</dbReference>
<sequence>MSNAQFPPNFKDTIQDTTKLVNDLIDRAASVAGNAGKKWIDGFTKGDVGDVAVDIGAKFKDQVLDAWDTAEANVKPPQNGGP</sequence>
<organism evidence="1 2">
    <name type="scientific">Mycobacterium palustre</name>
    <dbReference type="NCBI Taxonomy" id="153971"/>
    <lineage>
        <taxon>Bacteria</taxon>
        <taxon>Bacillati</taxon>
        <taxon>Actinomycetota</taxon>
        <taxon>Actinomycetes</taxon>
        <taxon>Mycobacteriales</taxon>
        <taxon>Mycobacteriaceae</taxon>
        <taxon>Mycobacterium</taxon>
        <taxon>Mycobacterium simiae complex</taxon>
    </lineage>
</organism>
<proteinExistence type="predicted"/>